<sequence>MKNTPYSNAIGSIMYLMVSTIPDIAYAISCLSRDNRKSTTSYVFTLCGACISWKSQLQNIVALSTTEAEYIATTEAFKEAIWLEGTCSRCPTKIEAVMIPKTTRNLGSLVQAFVASLLWLLVSATVWWVVGLCGWFGFHNSGFGYLSLKRFTEILIFDLSVYFHIMFLE</sequence>
<organism evidence="2">
    <name type="scientific">Sesamum calycinum</name>
    <dbReference type="NCBI Taxonomy" id="2727403"/>
    <lineage>
        <taxon>Eukaryota</taxon>
        <taxon>Viridiplantae</taxon>
        <taxon>Streptophyta</taxon>
        <taxon>Embryophyta</taxon>
        <taxon>Tracheophyta</taxon>
        <taxon>Spermatophyta</taxon>
        <taxon>Magnoliopsida</taxon>
        <taxon>eudicotyledons</taxon>
        <taxon>Gunneridae</taxon>
        <taxon>Pentapetalae</taxon>
        <taxon>asterids</taxon>
        <taxon>lamiids</taxon>
        <taxon>Lamiales</taxon>
        <taxon>Pedaliaceae</taxon>
        <taxon>Sesamum</taxon>
    </lineage>
</organism>
<evidence type="ECO:0000256" key="1">
    <source>
        <dbReference type="SAM" id="Phobius"/>
    </source>
</evidence>
<feature type="transmembrane region" description="Helical" evidence="1">
    <location>
        <begin position="150"/>
        <end position="168"/>
    </location>
</feature>
<evidence type="ECO:0000313" key="2">
    <source>
        <dbReference type="EMBL" id="KAL0376665.1"/>
    </source>
</evidence>
<dbReference type="PANTHER" id="PTHR11439">
    <property type="entry name" value="GAG-POL-RELATED RETROTRANSPOSON"/>
    <property type="match status" value="1"/>
</dbReference>
<feature type="transmembrane region" description="Helical" evidence="1">
    <location>
        <begin position="6"/>
        <end position="28"/>
    </location>
</feature>
<keyword evidence="1" id="KW-1133">Transmembrane helix</keyword>
<dbReference type="AlphaFoldDB" id="A0AAW2R948"/>
<protein>
    <submittedName>
        <fullName evidence="2">Retrovirus-related Pol polyprotein from transposon TNT 1-94</fullName>
    </submittedName>
</protein>
<dbReference type="CDD" id="cd09272">
    <property type="entry name" value="RNase_HI_RT_Ty1"/>
    <property type="match status" value="1"/>
</dbReference>
<accession>A0AAW2R948</accession>
<dbReference type="PANTHER" id="PTHR11439:SF491">
    <property type="entry name" value="INTEGRASE CATALYTIC DOMAIN-CONTAINING PROTEIN"/>
    <property type="match status" value="1"/>
</dbReference>
<reference evidence="2" key="1">
    <citation type="submission" date="2020-06" db="EMBL/GenBank/DDBJ databases">
        <authorList>
            <person name="Li T."/>
            <person name="Hu X."/>
            <person name="Zhang T."/>
            <person name="Song X."/>
            <person name="Zhang H."/>
            <person name="Dai N."/>
            <person name="Sheng W."/>
            <person name="Hou X."/>
            <person name="Wei L."/>
        </authorList>
    </citation>
    <scope>NUCLEOTIDE SEQUENCE</scope>
    <source>
        <strain evidence="2">KEN8</strain>
        <tissue evidence="2">Leaf</tissue>
    </source>
</reference>
<keyword evidence="1" id="KW-0812">Transmembrane</keyword>
<feature type="transmembrane region" description="Helical" evidence="1">
    <location>
        <begin position="108"/>
        <end position="130"/>
    </location>
</feature>
<gene>
    <name evidence="2" type="ORF">Scaly_0784100</name>
</gene>
<name>A0AAW2R948_9LAMI</name>
<dbReference type="EMBL" id="JACGWM010000004">
    <property type="protein sequence ID" value="KAL0376665.1"/>
    <property type="molecule type" value="Genomic_DNA"/>
</dbReference>
<reference evidence="2" key="2">
    <citation type="journal article" date="2024" name="Plant">
        <title>Genomic evolution and insights into agronomic trait innovations of Sesamum species.</title>
        <authorList>
            <person name="Miao H."/>
            <person name="Wang L."/>
            <person name="Qu L."/>
            <person name="Liu H."/>
            <person name="Sun Y."/>
            <person name="Le M."/>
            <person name="Wang Q."/>
            <person name="Wei S."/>
            <person name="Zheng Y."/>
            <person name="Lin W."/>
            <person name="Duan Y."/>
            <person name="Cao H."/>
            <person name="Xiong S."/>
            <person name="Wang X."/>
            <person name="Wei L."/>
            <person name="Li C."/>
            <person name="Ma Q."/>
            <person name="Ju M."/>
            <person name="Zhao R."/>
            <person name="Li G."/>
            <person name="Mu C."/>
            <person name="Tian Q."/>
            <person name="Mei H."/>
            <person name="Zhang T."/>
            <person name="Gao T."/>
            <person name="Zhang H."/>
        </authorList>
    </citation>
    <scope>NUCLEOTIDE SEQUENCE</scope>
    <source>
        <strain evidence="2">KEN8</strain>
    </source>
</reference>
<proteinExistence type="predicted"/>
<keyword evidence="1" id="KW-0472">Membrane</keyword>
<comment type="caution">
    <text evidence="2">The sequence shown here is derived from an EMBL/GenBank/DDBJ whole genome shotgun (WGS) entry which is preliminary data.</text>
</comment>